<reference evidence="1 2" key="1">
    <citation type="submission" date="2018-04" db="EMBL/GenBank/DDBJ databases">
        <title>Genomic Encyclopedia of Archaeal and Bacterial Type Strains, Phase II (KMG-II): from individual species to whole genera.</title>
        <authorList>
            <person name="Goeker M."/>
        </authorList>
    </citation>
    <scope>NUCLEOTIDE SEQUENCE [LARGE SCALE GENOMIC DNA]</scope>
    <source>
        <strain evidence="1 2">DSM 22902</strain>
    </source>
</reference>
<evidence type="ECO:0000313" key="2">
    <source>
        <dbReference type="Proteomes" id="UP000243985"/>
    </source>
</evidence>
<proteinExistence type="predicted"/>
<accession>A0A2T5XX97</accession>
<name>A0A2T5XX97_9FLAO</name>
<organism evidence="1 2">
    <name type="scientific">Capnocytophaga leadbetteri</name>
    <dbReference type="NCBI Taxonomy" id="327575"/>
    <lineage>
        <taxon>Bacteria</taxon>
        <taxon>Pseudomonadati</taxon>
        <taxon>Bacteroidota</taxon>
        <taxon>Flavobacteriia</taxon>
        <taxon>Flavobacteriales</taxon>
        <taxon>Flavobacteriaceae</taxon>
        <taxon>Capnocytophaga</taxon>
    </lineage>
</organism>
<evidence type="ECO:0000313" key="1">
    <source>
        <dbReference type="EMBL" id="PTX08080.1"/>
    </source>
</evidence>
<dbReference type="Proteomes" id="UP000243985">
    <property type="component" value="Unassembled WGS sequence"/>
</dbReference>
<dbReference type="RefSeq" id="WP_107781353.1">
    <property type="nucleotide sequence ID" value="NZ_QBKG01000002.1"/>
</dbReference>
<comment type="caution">
    <text evidence="1">The sequence shown here is derived from an EMBL/GenBank/DDBJ whole genome shotgun (WGS) entry which is preliminary data.</text>
</comment>
<protein>
    <submittedName>
        <fullName evidence="1">Uncharacterized protein</fullName>
    </submittedName>
</protein>
<dbReference type="AlphaFoldDB" id="A0A2T5XX97"/>
<sequence>MNKENYLTWFVPLDIAKELKDIGFKEPCLFSYSEGVGITAMVWGSLKGKTEFSIKDFVLSGNSPGSPFTDIPTYEQVFEWFRVRGLFSYIRPNMGAMDWYSYRIYNRFDIEKGKGMSFDYENARLYCMEALIEIFKEQQRDKEKRIMGSITF</sequence>
<gene>
    <name evidence="1" type="ORF">C8P65_102122</name>
</gene>
<dbReference type="GeneID" id="84580096"/>
<dbReference type="EMBL" id="QBKG01000002">
    <property type="protein sequence ID" value="PTX08080.1"/>
    <property type="molecule type" value="Genomic_DNA"/>
</dbReference>